<sequence>MSDDRTAGWRGTAELDALLAAARKKVESNWLKVGGNITVHLGDPPELWRLCSAISRSNAGLHSRAKTTRLDLARFDEWLAHPLNGGLGLLDTLGAEVPLQDKKRLAADKAEVKASALAEARTLLADSTHGDWADRWLSSLLNQDGTLGGRVAVDSLRTAARVLAVLPVDGLSLTELAELAVGDTKALSSGGAPKLVLDALSLREGVPRPADPVGIRSLWETAGVSVDALSSRVVVLRYRVAEDHIVGKWLNEAAAEGIPFPLTLDMIGRGALTNTANRIFVCENIAVVAAAARTSVAGSATIVCTDGQPSAAVHKLLSGLRPGTEVYWRNDFDWAGLHMTSRAIARYGAKPWRMDSESYLHALDARNSEPLKGAPTTSPWDPALAVAMHESGRAVMEERSIPDLLRDLI</sequence>
<proteinExistence type="predicted"/>
<gene>
    <name evidence="3" type="ORF">WDS16_09685</name>
</gene>
<dbReference type="Proteomes" id="UP001432000">
    <property type="component" value="Chromosome"/>
</dbReference>
<feature type="domain" description="Conserved hypothetical protein CHP02679 N terminus" evidence="2">
    <location>
        <begin position="64"/>
        <end position="236"/>
    </location>
</feature>
<dbReference type="Pfam" id="PF09664">
    <property type="entry name" value="DUF2399"/>
    <property type="match status" value="1"/>
</dbReference>
<keyword evidence="4" id="KW-1185">Reference proteome</keyword>
<evidence type="ECO:0000313" key="4">
    <source>
        <dbReference type="Proteomes" id="UP001432000"/>
    </source>
</evidence>
<feature type="domain" description="DUF2399" evidence="1">
    <location>
        <begin position="271"/>
        <end position="408"/>
    </location>
</feature>
<evidence type="ECO:0000259" key="1">
    <source>
        <dbReference type="Pfam" id="PF09664"/>
    </source>
</evidence>
<dbReference type="Pfam" id="PF11796">
    <property type="entry name" value="DUF3323"/>
    <property type="match status" value="1"/>
</dbReference>
<dbReference type="InterPro" id="IPR024465">
    <property type="entry name" value="DUF2399"/>
</dbReference>
<accession>A0ABZ2PNL9</accession>
<dbReference type="RefSeq" id="WP_338892332.1">
    <property type="nucleotide sequence ID" value="NZ_CP147846.1"/>
</dbReference>
<evidence type="ECO:0000259" key="2">
    <source>
        <dbReference type="Pfam" id="PF11796"/>
    </source>
</evidence>
<reference evidence="3 4" key="1">
    <citation type="submission" date="2024-03" db="EMBL/GenBank/DDBJ databases">
        <title>Natural products discovery in diverse microorganisms through a two-stage MS feature dereplication strategy.</title>
        <authorList>
            <person name="Zhang R."/>
        </authorList>
    </citation>
    <scope>NUCLEOTIDE SEQUENCE [LARGE SCALE GENOMIC DNA]</scope>
    <source>
        <strain evidence="3 4">18930</strain>
    </source>
</reference>
<name>A0ABZ2PNL9_9NOCA</name>
<protein>
    <submittedName>
        <fullName evidence="3">DUF2399 domain-containing protein</fullName>
    </submittedName>
</protein>
<evidence type="ECO:0000313" key="3">
    <source>
        <dbReference type="EMBL" id="WXG70734.1"/>
    </source>
</evidence>
<dbReference type="InterPro" id="IPR024466">
    <property type="entry name" value="CHP02679_N"/>
</dbReference>
<dbReference type="EMBL" id="CP147846">
    <property type="protein sequence ID" value="WXG70734.1"/>
    <property type="molecule type" value="Genomic_DNA"/>
</dbReference>
<organism evidence="3 4">
    <name type="scientific">Rhodococcus sovatensis</name>
    <dbReference type="NCBI Taxonomy" id="1805840"/>
    <lineage>
        <taxon>Bacteria</taxon>
        <taxon>Bacillati</taxon>
        <taxon>Actinomycetota</taxon>
        <taxon>Actinomycetes</taxon>
        <taxon>Mycobacteriales</taxon>
        <taxon>Nocardiaceae</taxon>
        <taxon>Rhodococcus</taxon>
    </lineage>
</organism>